<sequence length="520" mass="58069">MNAPASLPEFEQRRWPPANTTIVDRAGLPVDVSGRVWRLNSPSGDKVLNWDLVKLPEGQILDAFRCFIVHHIVRTSAWTTYNTFGRVLHLLHTPAAITAAAEGRTLPYLAFSEARVKLGAERSYLLHESRLMYRWCRRQRLESFSTDVEDRLTGLVIGGNAKGRAVRSQDPTEGPLTTQEVANIITALKAARVEGTIPVAEQAALVLCLATGNNASQYAALREDDLVPVEANGAITCYILNIPRHKKGEERLRTSFRQRKLNTFFGNILAELCEQNRATPHPGDKFSRPLFRRDTPALSRGNIEDEWLYHCAAFEFTKLIQSAIRRLGVLGRDGNLLEVTTRRFRYTFASRMVNNGASRAAVADALDHSDLQNVPVYWEIHSDIVEHLDRAMAMSLAPRAQAFAGIVRDEHDAIRGGEKGSRRFLVDSTARRFAPVGTCGSFSFCNITAPYACYTCVKFQAWMDGPHDDVLAQLIIAREERQLQGLDPKIVGIEDQLIVAVAGVIKRIEDIRARQMAAND</sequence>
<evidence type="ECO:0000313" key="4">
    <source>
        <dbReference type="Proteomes" id="UP000759103"/>
    </source>
</evidence>
<dbReference type="SUPFAM" id="SSF56349">
    <property type="entry name" value="DNA breaking-rejoining enzymes"/>
    <property type="match status" value="1"/>
</dbReference>
<dbReference type="PROSITE" id="PS51898">
    <property type="entry name" value="TYR_RECOMBINASE"/>
    <property type="match status" value="1"/>
</dbReference>
<organism evidence="3 4">
    <name type="scientific">Sphingomonas citri</name>
    <dbReference type="NCBI Taxonomy" id="2862499"/>
    <lineage>
        <taxon>Bacteria</taxon>
        <taxon>Pseudomonadati</taxon>
        <taxon>Pseudomonadota</taxon>
        <taxon>Alphaproteobacteria</taxon>
        <taxon>Sphingomonadales</taxon>
        <taxon>Sphingomonadaceae</taxon>
        <taxon>Sphingomonas</taxon>
    </lineage>
</organism>
<dbReference type="Gene3D" id="1.10.443.10">
    <property type="entry name" value="Intergrase catalytic core"/>
    <property type="match status" value="1"/>
</dbReference>
<name>A0ABS7BNS9_9SPHN</name>
<dbReference type="RefSeq" id="WP_219748597.1">
    <property type="nucleotide sequence ID" value="NZ_JAHXZN010000003.1"/>
</dbReference>
<evidence type="ECO:0000256" key="1">
    <source>
        <dbReference type="ARBA" id="ARBA00023172"/>
    </source>
</evidence>
<evidence type="ECO:0000313" key="3">
    <source>
        <dbReference type="EMBL" id="MBW6531170.1"/>
    </source>
</evidence>
<evidence type="ECO:0000259" key="2">
    <source>
        <dbReference type="PROSITE" id="PS51898"/>
    </source>
</evidence>
<dbReference type="Proteomes" id="UP000759103">
    <property type="component" value="Unassembled WGS sequence"/>
</dbReference>
<keyword evidence="1" id="KW-0233">DNA recombination</keyword>
<protein>
    <submittedName>
        <fullName evidence="3">Site-specific integrase</fullName>
    </submittedName>
</protein>
<proteinExistence type="predicted"/>
<dbReference type="InterPro" id="IPR002104">
    <property type="entry name" value="Integrase_catalytic"/>
</dbReference>
<feature type="domain" description="Tyr recombinase" evidence="2">
    <location>
        <begin position="171"/>
        <end position="393"/>
    </location>
</feature>
<keyword evidence="4" id="KW-1185">Reference proteome</keyword>
<dbReference type="InterPro" id="IPR011010">
    <property type="entry name" value="DNA_brk_join_enz"/>
</dbReference>
<comment type="caution">
    <text evidence="3">The sequence shown here is derived from an EMBL/GenBank/DDBJ whole genome shotgun (WGS) entry which is preliminary data.</text>
</comment>
<gene>
    <name evidence="3" type="ORF">KZ820_10530</name>
</gene>
<accession>A0ABS7BNS9</accession>
<dbReference type="EMBL" id="JAHXZN010000003">
    <property type="protein sequence ID" value="MBW6531170.1"/>
    <property type="molecule type" value="Genomic_DNA"/>
</dbReference>
<reference evidence="3 4" key="1">
    <citation type="submission" date="2021-07" db="EMBL/GenBank/DDBJ databases">
        <title>Sphingomonas sp.</title>
        <authorList>
            <person name="Feng G."/>
            <person name="Li J."/>
            <person name="Pan M."/>
        </authorList>
    </citation>
    <scope>NUCLEOTIDE SEQUENCE [LARGE SCALE GENOMIC DNA]</scope>
    <source>
        <strain evidence="3 4">RRHST34</strain>
    </source>
</reference>
<dbReference type="InterPro" id="IPR013762">
    <property type="entry name" value="Integrase-like_cat_sf"/>
</dbReference>